<feature type="transmembrane region" description="Helical" evidence="7">
    <location>
        <begin position="448"/>
        <end position="466"/>
    </location>
</feature>
<evidence type="ECO:0000313" key="9">
    <source>
        <dbReference type="EMBL" id="SIO31761.1"/>
    </source>
</evidence>
<dbReference type="Pfam" id="PF03600">
    <property type="entry name" value="CitMHS"/>
    <property type="match status" value="1"/>
</dbReference>
<dbReference type="PANTHER" id="PTHR43652">
    <property type="entry name" value="BASIC AMINO ACID ANTIPORTER YFCC-RELATED"/>
    <property type="match status" value="1"/>
</dbReference>
<dbReference type="InterPro" id="IPR036721">
    <property type="entry name" value="RCK_C_sf"/>
</dbReference>
<proteinExistence type="predicted"/>
<feature type="domain" description="RCK C-terminal" evidence="8">
    <location>
        <begin position="208"/>
        <end position="293"/>
    </location>
</feature>
<evidence type="ECO:0000256" key="3">
    <source>
        <dbReference type="ARBA" id="ARBA00022692"/>
    </source>
</evidence>
<evidence type="ECO:0000313" key="10">
    <source>
        <dbReference type="Proteomes" id="UP000185062"/>
    </source>
</evidence>
<keyword evidence="2" id="KW-0813">Transport</keyword>
<feature type="transmembrane region" description="Helical" evidence="7">
    <location>
        <begin position="96"/>
        <end position="122"/>
    </location>
</feature>
<dbReference type="SUPFAM" id="SSF116726">
    <property type="entry name" value="TrkA C-terminal domain-like"/>
    <property type="match status" value="2"/>
</dbReference>
<evidence type="ECO:0000256" key="1">
    <source>
        <dbReference type="ARBA" id="ARBA00004141"/>
    </source>
</evidence>
<sequence>MNVDQITIFLLLVCVMGLFIWGRWRYDLVAFAALIAAVLLGLVPPADAFLGFSNSAVITVAAVLVISRGLSASGAIDRLAHVMIPKVQSLALQISGLSGFAAVLSAIMNNVGALALLMPATIDAAKKAKRSPSLLLMPLSFGSILGGLVTLIGTPPNIIIASYRETVIGTPYQMFDFAPVGLVVATAGILFLAIFGWKLIPKERQSISPIDELLNIDAYVAEVVVPKTSAAIGKKVIDLDDIADKYDLCIAGLIRNNKRILRPTRHTIIEAKDILILETGPKELDKFVEKLGLMIKGGTEKSRALFSSDEVLLIEAVVSADSRLIGRVIGNLRFKSHYGLNLLGISRQGKTIRTRLHKLVFRSGDVLLLQVDEEVISTSLPHLGLLPLAWRGLQIGKRRHAWLATGFMFGAVVLAAAGIMSLTISLSLAALLMVLSGIVPTRDLYESIDWPVIVLVGAMIPVGGALETTGSTTLIANAILQLADGWSPIVVLSALFIVTMTLSDVMNNAATAVVMAPVGINIAIQLHVSPDPFLMAVAVGSSCAFLTPIGHKNNALIMGPGGYAFGDYWRMGLPLEIIVTLVSIPMILIVWPL</sequence>
<evidence type="ECO:0000256" key="6">
    <source>
        <dbReference type="ARBA" id="ARBA00023136"/>
    </source>
</evidence>
<evidence type="ECO:0000256" key="7">
    <source>
        <dbReference type="SAM" id="Phobius"/>
    </source>
</evidence>
<dbReference type="PROSITE" id="PS51202">
    <property type="entry name" value="RCK_C"/>
    <property type="match status" value="2"/>
</dbReference>
<feature type="transmembrane region" description="Helical" evidence="7">
    <location>
        <begin position="478"/>
        <end position="499"/>
    </location>
</feature>
<organism evidence="9 10">
    <name type="scientific">Nitrosomonas cryotolerans ATCC 49181</name>
    <dbReference type="NCBI Taxonomy" id="1131553"/>
    <lineage>
        <taxon>Bacteria</taxon>
        <taxon>Pseudomonadati</taxon>
        <taxon>Pseudomonadota</taxon>
        <taxon>Betaproteobacteria</taxon>
        <taxon>Nitrosomonadales</taxon>
        <taxon>Nitrosomonadaceae</taxon>
        <taxon>Nitrosomonas</taxon>
    </lineage>
</organism>
<dbReference type="Gene3D" id="3.30.70.1450">
    <property type="entry name" value="Regulator of K+ conductance, C-terminal domain"/>
    <property type="match status" value="2"/>
</dbReference>
<evidence type="ECO:0000256" key="5">
    <source>
        <dbReference type="ARBA" id="ARBA00022989"/>
    </source>
</evidence>
<comment type="subcellular location">
    <subcellularLocation>
        <location evidence="1">Membrane</location>
        <topology evidence="1">Multi-pass membrane protein</topology>
    </subcellularLocation>
</comment>
<feature type="transmembrane region" description="Helical" evidence="7">
    <location>
        <begin position="57"/>
        <end position="76"/>
    </location>
</feature>
<dbReference type="GO" id="GO:0005886">
    <property type="term" value="C:plasma membrane"/>
    <property type="evidence" value="ECO:0007669"/>
    <property type="project" value="TreeGrafter"/>
</dbReference>
<evidence type="ECO:0000256" key="2">
    <source>
        <dbReference type="ARBA" id="ARBA00022448"/>
    </source>
</evidence>
<dbReference type="AlphaFoldDB" id="A0A1N6IIE3"/>
<gene>
    <name evidence="9" type="ORF">SAMN02743940_1836</name>
</gene>
<feature type="transmembrane region" description="Helical" evidence="7">
    <location>
        <begin position="401"/>
        <end position="428"/>
    </location>
</feature>
<name>A0A1N6IIE3_9PROT</name>
<dbReference type="GO" id="GO:0008324">
    <property type="term" value="F:monoatomic cation transmembrane transporter activity"/>
    <property type="evidence" value="ECO:0007669"/>
    <property type="project" value="InterPro"/>
</dbReference>
<keyword evidence="5 7" id="KW-1133">Transmembrane helix</keyword>
<dbReference type="EMBL" id="FSRO01000001">
    <property type="protein sequence ID" value="SIO31761.1"/>
    <property type="molecule type" value="Genomic_DNA"/>
</dbReference>
<evidence type="ECO:0000256" key="4">
    <source>
        <dbReference type="ARBA" id="ARBA00022737"/>
    </source>
</evidence>
<dbReference type="eggNOG" id="COG0471">
    <property type="taxonomic scope" value="Bacteria"/>
</dbReference>
<dbReference type="PANTHER" id="PTHR43652:SF2">
    <property type="entry name" value="BASIC AMINO ACID ANTIPORTER YFCC-RELATED"/>
    <property type="match status" value="1"/>
</dbReference>
<feature type="transmembrane region" description="Helical" evidence="7">
    <location>
        <begin position="30"/>
        <end position="50"/>
    </location>
</feature>
<accession>A0A1N6IIE3</accession>
<keyword evidence="10" id="KW-1185">Reference proteome</keyword>
<dbReference type="Proteomes" id="UP000185062">
    <property type="component" value="Unassembled WGS sequence"/>
</dbReference>
<keyword evidence="3 7" id="KW-0812">Transmembrane</keyword>
<feature type="transmembrane region" description="Helical" evidence="7">
    <location>
        <begin position="134"/>
        <end position="154"/>
    </location>
</feature>
<protein>
    <submittedName>
        <fullName evidence="9">Di-and tricarboxylate transporter</fullName>
    </submittedName>
</protein>
<feature type="transmembrane region" description="Helical" evidence="7">
    <location>
        <begin position="571"/>
        <end position="591"/>
    </location>
</feature>
<evidence type="ECO:0000259" key="8">
    <source>
        <dbReference type="PROSITE" id="PS51202"/>
    </source>
</evidence>
<keyword evidence="6 7" id="KW-0472">Membrane</keyword>
<dbReference type="Pfam" id="PF02080">
    <property type="entry name" value="TrkA_C"/>
    <property type="match status" value="2"/>
</dbReference>
<dbReference type="STRING" id="44575.SAMN05216419_103015"/>
<feature type="transmembrane region" description="Helical" evidence="7">
    <location>
        <begin position="174"/>
        <end position="197"/>
    </location>
</feature>
<dbReference type="GO" id="GO:0006813">
    <property type="term" value="P:potassium ion transport"/>
    <property type="evidence" value="ECO:0007669"/>
    <property type="project" value="InterPro"/>
</dbReference>
<dbReference type="InterPro" id="IPR006037">
    <property type="entry name" value="RCK_C"/>
</dbReference>
<dbReference type="InterPro" id="IPR004680">
    <property type="entry name" value="Cit_transptr-like_dom"/>
</dbReference>
<dbReference type="InterPro" id="IPR051679">
    <property type="entry name" value="DASS-Related_Transporters"/>
</dbReference>
<feature type="transmembrane region" description="Helical" evidence="7">
    <location>
        <begin position="7"/>
        <end position="24"/>
    </location>
</feature>
<reference evidence="9 10" key="1">
    <citation type="submission" date="2016-12" db="EMBL/GenBank/DDBJ databases">
        <authorList>
            <person name="Song W.-J."/>
            <person name="Kurnit D.M."/>
        </authorList>
    </citation>
    <scope>NUCLEOTIDE SEQUENCE [LARGE SCALE GENOMIC DNA]</scope>
    <source>
        <strain evidence="9 10">ATCC 49181</strain>
    </source>
</reference>
<dbReference type="RefSeq" id="WP_028461950.1">
    <property type="nucleotide sequence ID" value="NZ_FSRO01000001.1"/>
</dbReference>
<feature type="domain" description="RCK C-terminal" evidence="8">
    <location>
        <begin position="301"/>
        <end position="386"/>
    </location>
</feature>
<keyword evidence="4" id="KW-0677">Repeat</keyword>